<dbReference type="InterPro" id="IPR001810">
    <property type="entry name" value="F-box_dom"/>
</dbReference>
<dbReference type="SUPFAM" id="SSF52047">
    <property type="entry name" value="RNI-like"/>
    <property type="match status" value="1"/>
</dbReference>
<dbReference type="SUPFAM" id="SSF81383">
    <property type="entry name" value="F-box domain"/>
    <property type="match status" value="1"/>
</dbReference>
<reference evidence="2" key="1">
    <citation type="submission" date="2018-11" db="EMBL/GenBank/DDBJ databases">
        <authorList>
            <consortium name="Genoscope - CEA"/>
            <person name="William W."/>
        </authorList>
    </citation>
    <scope>NUCLEOTIDE SEQUENCE</scope>
</reference>
<organism evidence="2">
    <name type="scientific">Brassica oleracea</name>
    <name type="common">Wild cabbage</name>
    <dbReference type="NCBI Taxonomy" id="3712"/>
    <lineage>
        <taxon>Eukaryota</taxon>
        <taxon>Viridiplantae</taxon>
        <taxon>Streptophyta</taxon>
        <taxon>Embryophyta</taxon>
        <taxon>Tracheophyta</taxon>
        <taxon>Spermatophyta</taxon>
        <taxon>Magnoliopsida</taxon>
        <taxon>eudicotyledons</taxon>
        <taxon>Gunneridae</taxon>
        <taxon>Pentapetalae</taxon>
        <taxon>rosids</taxon>
        <taxon>malvids</taxon>
        <taxon>Brassicales</taxon>
        <taxon>Brassicaceae</taxon>
        <taxon>Brassiceae</taxon>
        <taxon>Brassica</taxon>
    </lineage>
</organism>
<dbReference type="Gene3D" id="1.20.1280.50">
    <property type="match status" value="1"/>
</dbReference>
<sequence>MVGRKKKPKACDNGSHEDRISQLPDDLISHILTHLSTCDVLRTSLLSKRWISLWERVPDLDLDSRSFSSFDALVRFTNRLLDKHKLSWIRKLRLNIRTHGIDDTSHLTPWIDAAVTQNIQHLDVHFASLFMDQVQIPLNLYTCATLVHLRLYGACMVNAPEVFSLPCLKIMQLEYVNYPNEATLVKLISGSPVLEDLTVLRPSAILEVCSQRLKRVYINQPFSKWSGY</sequence>
<dbReference type="Pfam" id="PF24758">
    <property type="entry name" value="LRR_At5g56370"/>
    <property type="match status" value="1"/>
</dbReference>
<dbReference type="InterPro" id="IPR036047">
    <property type="entry name" value="F-box-like_dom_sf"/>
</dbReference>
<evidence type="ECO:0000313" key="2">
    <source>
        <dbReference type="EMBL" id="VDD31912.1"/>
    </source>
</evidence>
<feature type="domain" description="F-box" evidence="1">
    <location>
        <begin position="17"/>
        <end position="70"/>
    </location>
</feature>
<gene>
    <name evidence="2" type="ORF">BOLC9T57235H</name>
</gene>
<evidence type="ECO:0000259" key="1">
    <source>
        <dbReference type="PROSITE" id="PS50181"/>
    </source>
</evidence>
<dbReference type="SMART" id="SM00256">
    <property type="entry name" value="FBOX"/>
    <property type="match status" value="1"/>
</dbReference>
<dbReference type="PANTHER" id="PTHR31293:SF12">
    <property type="entry name" value="RNI-LIKE SUPERFAMILY PROTEIN"/>
    <property type="match status" value="1"/>
</dbReference>
<dbReference type="AlphaFoldDB" id="A0A3P6EHL9"/>
<dbReference type="InterPro" id="IPR055294">
    <property type="entry name" value="FBL60-like"/>
</dbReference>
<name>A0A3P6EHL9_BRAOL</name>
<dbReference type="PANTHER" id="PTHR31293">
    <property type="entry name" value="RNI-LIKE SUPERFAMILY PROTEIN"/>
    <property type="match status" value="1"/>
</dbReference>
<protein>
    <recommendedName>
        <fullName evidence="1">F-box domain-containing protein</fullName>
    </recommendedName>
</protein>
<dbReference type="EMBL" id="LR031875">
    <property type="protein sequence ID" value="VDD31912.1"/>
    <property type="molecule type" value="Genomic_DNA"/>
</dbReference>
<dbReference type="PROSITE" id="PS50181">
    <property type="entry name" value="FBOX"/>
    <property type="match status" value="1"/>
</dbReference>
<dbReference type="Pfam" id="PF00646">
    <property type="entry name" value="F-box"/>
    <property type="match status" value="1"/>
</dbReference>
<accession>A0A3P6EHL9</accession>
<dbReference type="InterPro" id="IPR055411">
    <property type="entry name" value="LRR_FXL15/At3g58940/PEG3-like"/>
</dbReference>
<proteinExistence type="predicted"/>